<dbReference type="Gene3D" id="3.30.500.20">
    <property type="entry name" value="BH3703-like domains"/>
    <property type="match status" value="1"/>
</dbReference>
<gene>
    <name evidence="1" type="ORF">AF331_13650</name>
</gene>
<dbReference type="Gene3D" id="1.10.10.10">
    <property type="entry name" value="Winged helix-like DNA-binding domain superfamily/Winged helix DNA-binding domain"/>
    <property type="match status" value="1"/>
</dbReference>
<dbReference type="Pfam" id="PF04634">
    <property type="entry name" value="YezG-like"/>
    <property type="match status" value="1"/>
</dbReference>
<reference evidence="2" key="1">
    <citation type="submission" date="2015-07" db="EMBL/GenBank/DDBJ databases">
        <title>Fjat-14235 jcm11544.</title>
        <authorList>
            <person name="Liu B."/>
            <person name="Wang J."/>
            <person name="Zhu Y."/>
            <person name="Liu G."/>
            <person name="Chen Q."/>
            <person name="Chen Z."/>
            <person name="Lan J."/>
            <person name="Che J."/>
            <person name="Ge C."/>
            <person name="Shi H."/>
            <person name="Pan Z."/>
            <person name="Liu X."/>
        </authorList>
    </citation>
    <scope>NUCLEOTIDE SEQUENCE [LARGE SCALE GENOMIC DNA]</scope>
    <source>
        <strain evidence="2">JCM 11544</strain>
    </source>
</reference>
<dbReference type="RefSeq" id="WP_053428632.1">
    <property type="nucleotide sequence ID" value="NZ_LGUE01000004.1"/>
</dbReference>
<dbReference type="Proteomes" id="UP000037405">
    <property type="component" value="Unassembled WGS sequence"/>
</dbReference>
<evidence type="ECO:0000313" key="2">
    <source>
        <dbReference type="Proteomes" id="UP000037405"/>
    </source>
</evidence>
<comment type="caution">
    <text evidence="1">The sequence shown here is derived from an EMBL/GenBank/DDBJ whole genome shotgun (WGS) entry which is preliminary data.</text>
</comment>
<dbReference type="SUPFAM" id="SSF160424">
    <property type="entry name" value="BH3703-like"/>
    <property type="match status" value="1"/>
</dbReference>
<dbReference type="InterPro" id="IPR036388">
    <property type="entry name" value="WH-like_DNA-bd_sf"/>
</dbReference>
<keyword evidence="2" id="KW-1185">Reference proteome</keyword>
<proteinExistence type="predicted"/>
<protein>
    <recommendedName>
        <fullName evidence="3">DUF600 family protein</fullName>
    </recommendedName>
</protein>
<dbReference type="InterPro" id="IPR036170">
    <property type="entry name" value="YezG-like_sf"/>
</dbReference>
<dbReference type="AlphaFoldDB" id="A0A0M0G596"/>
<dbReference type="OrthoDB" id="1633905at2"/>
<evidence type="ECO:0000313" key="1">
    <source>
        <dbReference type="EMBL" id="KON85030.1"/>
    </source>
</evidence>
<accession>A0A0M0G596</accession>
<dbReference type="PATRIC" id="fig|189381.12.peg.2792"/>
<name>A0A0M0G596_9BACI</name>
<dbReference type="EMBL" id="LGUE01000004">
    <property type="protein sequence ID" value="KON85030.1"/>
    <property type="molecule type" value="Genomic_DNA"/>
</dbReference>
<organism evidence="1 2">
    <name type="scientific">Rossellomorea marisflavi</name>
    <dbReference type="NCBI Taxonomy" id="189381"/>
    <lineage>
        <taxon>Bacteria</taxon>
        <taxon>Bacillati</taxon>
        <taxon>Bacillota</taxon>
        <taxon>Bacilli</taxon>
        <taxon>Bacillales</taxon>
        <taxon>Bacillaceae</taxon>
        <taxon>Rossellomorea</taxon>
    </lineage>
</organism>
<sequence length="166" mass="20059">MKLETYYSRIAQMISEMIVEEWTEVKVFVEDDGLKFFFFYYLSEETKEWISGSDIVERFDMNEEYHEQFEDELSFCISDFKKEYETEFGDAWTCFQMSFLPDGRFDVSYYYEKNPFGPIVTGIAWEYEHLGIKQENDPFYQKLLKEYLDSKAQGKSYPFLSPIKLR</sequence>
<dbReference type="InterPro" id="IPR006728">
    <property type="entry name" value="YezG-like"/>
</dbReference>
<evidence type="ECO:0008006" key="3">
    <source>
        <dbReference type="Google" id="ProtNLM"/>
    </source>
</evidence>